<gene>
    <name evidence="1" type="ORF">GCM10009836_60480</name>
</gene>
<comment type="caution">
    <text evidence="1">The sequence shown here is derived from an EMBL/GenBank/DDBJ whole genome shotgun (WGS) entry which is preliminary data.</text>
</comment>
<accession>A0ABN2NM88</accession>
<sequence length="74" mass="8360">MERYEIHLEGRLDARWADWFDGMALTTTARGTTLRGPVADQAALHGLLRRIHDLGLPLLTVTRLDVPPNRRTSP</sequence>
<evidence type="ECO:0000313" key="2">
    <source>
        <dbReference type="Proteomes" id="UP001500449"/>
    </source>
</evidence>
<keyword evidence="2" id="KW-1185">Reference proteome</keyword>
<dbReference type="RefSeq" id="WP_344424776.1">
    <property type="nucleotide sequence ID" value="NZ_BAAAQK010000025.1"/>
</dbReference>
<dbReference type="EMBL" id="BAAAQK010000025">
    <property type="protein sequence ID" value="GAA1871556.1"/>
    <property type="molecule type" value="Genomic_DNA"/>
</dbReference>
<proteinExistence type="predicted"/>
<dbReference type="Proteomes" id="UP001500449">
    <property type="component" value="Unassembled WGS sequence"/>
</dbReference>
<evidence type="ECO:0008006" key="3">
    <source>
        <dbReference type="Google" id="ProtNLM"/>
    </source>
</evidence>
<reference evidence="1 2" key="1">
    <citation type="journal article" date="2019" name="Int. J. Syst. Evol. Microbiol.">
        <title>The Global Catalogue of Microorganisms (GCM) 10K type strain sequencing project: providing services to taxonomists for standard genome sequencing and annotation.</title>
        <authorList>
            <consortium name="The Broad Institute Genomics Platform"/>
            <consortium name="The Broad Institute Genome Sequencing Center for Infectious Disease"/>
            <person name="Wu L."/>
            <person name="Ma J."/>
        </authorList>
    </citation>
    <scope>NUCLEOTIDE SEQUENCE [LARGE SCALE GENOMIC DNA]</scope>
    <source>
        <strain evidence="1 2">JCM 16009</strain>
    </source>
</reference>
<evidence type="ECO:0000313" key="1">
    <source>
        <dbReference type="EMBL" id="GAA1871556.1"/>
    </source>
</evidence>
<protein>
    <recommendedName>
        <fullName evidence="3">BON domain-containing protein</fullName>
    </recommendedName>
</protein>
<name>A0ABN2NM88_9PSEU</name>
<organism evidence="1 2">
    <name type="scientific">Pseudonocardia ailaonensis</name>
    <dbReference type="NCBI Taxonomy" id="367279"/>
    <lineage>
        <taxon>Bacteria</taxon>
        <taxon>Bacillati</taxon>
        <taxon>Actinomycetota</taxon>
        <taxon>Actinomycetes</taxon>
        <taxon>Pseudonocardiales</taxon>
        <taxon>Pseudonocardiaceae</taxon>
        <taxon>Pseudonocardia</taxon>
    </lineage>
</organism>